<reference evidence="2 3" key="1">
    <citation type="journal article" date="2011" name="J. Bacteriol.">
        <title>Whole genome sequence of the rifamycin B-producing strain Amycolatopsis mediterranei S699.</title>
        <authorList>
            <person name="Verma M."/>
            <person name="Kaur J."/>
            <person name="Kumar M."/>
            <person name="Kumari K."/>
            <person name="Saxena A."/>
            <person name="Anand S."/>
            <person name="Nigam A."/>
            <person name="Ravi V."/>
            <person name="Raghuvanshi S."/>
            <person name="Khurana P."/>
            <person name="Tyagi A.K."/>
            <person name="Khurana J.P."/>
            <person name="Lal R."/>
        </authorList>
    </citation>
    <scope>NUCLEOTIDE SEQUENCE [LARGE SCALE GENOMIC DNA]</scope>
    <source>
        <strain evidence="2 3">S699</strain>
    </source>
</reference>
<evidence type="ECO:0000313" key="2">
    <source>
        <dbReference type="EMBL" id="AEK46305.1"/>
    </source>
</evidence>
<protein>
    <submittedName>
        <fullName evidence="2">Uncharacterized protein</fullName>
    </submittedName>
</protein>
<dbReference type="GeneID" id="92877211"/>
<dbReference type="AlphaFoldDB" id="A0A9R0UCY8"/>
<keyword evidence="3" id="KW-1185">Reference proteome</keyword>
<name>A0A9R0UCY8_AMYMS</name>
<evidence type="ECO:0000256" key="1">
    <source>
        <dbReference type="SAM" id="MobiDB-lite"/>
    </source>
</evidence>
<evidence type="ECO:0000313" key="3">
    <source>
        <dbReference type="Proteomes" id="UP000006138"/>
    </source>
</evidence>
<accession>A0A9R0UCY8</accession>
<gene>
    <name evidence="2" type="ordered locus">RAM_39190</name>
</gene>
<dbReference type="Proteomes" id="UP000006138">
    <property type="component" value="Chromosome"/>
</dbReference>
<dbReference type="RefSeq" id="WP_014467662.1">
    <property type="nucleotide sequence ID" value="NC_017186.1"/>
</dbReference>
<organism evidence="2 3">
    <name type="scientific">Amycolatopsis mediterranei (strain S699)</name>
    <name type="common">Nocardia mediterranei</name>
    <dbReference type="NCBI Taxonomy" id="713604"/>
    <lineage>
        <taxon>Bacteria</taxon>
        <taxon>Bacillati</taxon>
        <taxon>Actinomycetota</taxon>
        <taxon>Actinomycetes</taxon>
        <taxon>Pseudonocardiales</taxon>
        <taxon>Pseudonocardiaceae</taxon>
        <taxon>Amycolatopsis</taxon>
    </lineage>
</organism>
<feature type="region of interest" description="Disordered" evidence="1">
    <location>
        <begin position="1"/>
        <end position="36"/>
    </location>
</feature>
<sequence>MSTPTDVKPEEAPEPVEPTGPTVQWTDSDGKLHTEHPVHTECVGGCYQKVTA</sequence>
<proteinExistence type="predicted"/>
<dbReference type="EMBL" id="CP002896">
    <property type="protein sequence ID" value="AEK46305.1"/>
    <property type="molecule type" value="Genomic_DNA"/>
</dbReference>
<dbReference type="KEGG" id="amn:RAM_39190"/>